<sequence>MTNALSFSSAGGCAANSTTVGGGGDVNVEKRCDFYLSKKRRYCANSPLPDSKFCGNHNPSSKSRRVPCPIDPSHSVFRENLDAHVKKCPLKKQVETLETQPYYSKGINAGVLGGENVGSEAKRRAIHEMSVSEFNELVGKIRAFHSALRVELRESFVEPDACKKWINQQVDRQVPYQEKHVMQQVSIIGNMEEYGILRKTDESVFGTNCQQTIEVDGCGDEDNSPAVVEFGAGRGYLTHMLADCYETKKIFLVERRSYKLKADRSLRQKDNLSLERLRIDIEDLDLHGVESLKGHKYLAIGKHLCGPATDLAIRCCIPERQSINKELLSNGCRMRGFAIATCCHHLCQWKHYINTNFMSNMGITKEDFDAISCCSWACRWKPQALMTFPQ</sequence>
<evidence type="ECO:0000259" key="13">
    <source>
        <dbReference type="PROSITE" id="PS51800"/>
    </source>
</evidence>
<dbReference type="PROSITE" id="PS51800">
    <property type="entry name" value="ZF_CHHC_U11_48K"/>
    <property type="match status" value="1"/>
</dbReference>
<comment type="catalytic activity">
    <reaction evidence="11 12">
        <text>adenosine(4) in tRNA(His) + S-adenosyl-L-methionine = 2'-O-methyladenosine(4) in tRNA(His) + S-adenosyl-L-homocysteine + H(+)</text>
        <dbReference type="Rhea" id="RHEA:43196"/>
        <dbReference type="Rhea" id="RHEA-COMP:10401"/>
        <dbReference type="Rhea" id="RHEA-COMP:10402"/>
        <dbReference type="ChEBI" id="CHEBI:15378"/>
        <dbReference type="ChEBI" id="CHEBI:57856"/>
        <dbReference type="ChEBI" id="CHEBI:59789"/>
        <dbReference type="ChEBI" id="CHEBI:74411"/>
        <dbReference type="ChEBI" id="CHEBI:74477"/>
        <dbReference type="EC" id="2.1.1.225"/>
    </reaction>
</comment>
<dbReference type="Gramene" id="ONK78794">
    <property type="protein sequence ID" value="ONK78794"/>
    <property type="gene ID" value="A4U43_C02F22500"/>
</dbReference>
<dbReference type="AlphaFoldDB" id="A0A5P1FL27"/>
<feature type="domain" description="CHHC U11-48K-type" evidence="13">
    <location>
        <begin position="65"/>
        <end position="92"/>
    </location>
</feature>
<dbReference type="InterPro" id="IPR029063">
    <property type="entry name" value="SAM-dependent_MTases_sf"/>
</dbReference>
<evidence type="ECO:0000313" key="15">
    <source>
        <dbReference type="Proteomes" id="UP000243459"/>
    </source>
</evidence>
<dbReference type="EMBL" id="CM007382">
    <property type="protein sequence ID" value="ONK78794.1"/>
    <property type="molecule type" value="Genomic_DNA"/>
</dbReference>
<evidence type="ECO:0000256" key="8">
    <source>
        <dbReference type="ARBA" id="ARBA00022833"/>
    </source>
</evidence>
<evidence type="ECO:0000256" key="3">
    <source>
        <dbReference type="ARBA" id="ARBA00022679"/>
    </source>
</evidence>
<keyword evidence="7 12" id="KW-0863">Zinc-finger</keyword>
<name>A0A5P1FL27_ASPOF</name>
<keyword evidence="15" id="KW-1185">Reference proteome</keyword>
<dbReference type="GO" id="GO:0008270">
    <property type="term" value="F:zinc ion binding"/>
    <property type="evidence" value="ECO:0007669"/>
    <property type="project" value="UniProtKB-KW"/>
</dbReference>
<keyword evidence="2 12" id="KW-0489">Methyltransferase</keyword>
<keyword evidence="4 12" id="KW-0949">S-adenosyl-L-methionine</keyword>
<evidence type="ECO:0000256" key="7">
    <source>
        <dbReference type="ARBA" id="ARBA00022771"/>
    </source>
</evidence>
<dbReference type="Pfam" id="PF11722">
    <property type="entry name" value="zf-TRM13_CCCH"/>
    <property type="match status" value="1"/>
</dbReference>
<dbReference type="GO" id="GO:0106050">
    <property type="term" value="F:tRNA 2'-O-methyltransferase activity"/>
    <property type="evidence" value="ECO:0007669"/>
    <property type="project" value="UniProtKB-UniRule"/>
</dbReference>
<dbReference type="InterPro" id="IPR022776">
    <property type="entry name" value="TRM13/UPF0224_CHHC_Znf_dom"/>
</dbReference>
<dbReference type="InterPro" id="IPR007871">
    <property type="entry name" value="Methyltransferase_TRM13"/>
</dbReference>
<organism evidence="14 15">
    <name type="scientific">Asparagus officinalis</name>
    <name type="common">Garden asparagus</name>
    <dbReference type="NCBI Taxonomy" id="4686"/>
    <lineage>
        <taxon>Eukaryota</taxon>
        <taxon>Viridiplantae</taxon>
        <taxon>Streptophyta</taxon>
        <taxon>Embryophyta</taxon>
        <taxon>Tracheophyta</taxon>
        <taxon>Spermatophyta</taxon>
        <taxon>Magnoliopsida</taxon>
        <taxon>Liliopsida</taxon>
        <taxon>Asparagales</taxon>
        <taxon>Asparagaceae</taxon>
        <taxon>Asparagoideae</taxon>
        <taxon>Asparagus</taxon>
    </lineage>
</organism>
<evidence type="ECO:0000313" key="14">
    <source>
        <dbReference type="EMBL" id="ONK78794.1"/>
    </source>
</evidence>
<gene>
    <name evidence="14" type="ORF">A4U43_C02F22500</name>
</gene>
<dbReference type="PANTHER" id="PTHR12998">
    <property type="entry name" value="TRNA:M(4)X MODIFICATION ENZYME TRM13 HOMOLOG"/>
    <property type="match status" value="1"/>
</dbReference>
<accession>A0A5P1FL27</accession>
<evidence type="ECO:0000256" key="4">
    <source>
        <dbReference type="ARBA" id="ARBA00022691"/>
    </source>
</evidence>
<evidence type="ECO:0000256" key="12">
    <source>
        <dbReference type="RuleBase" id="RU367103"/>
    </source>
</evidence>
<evidence type="ECO:0000256" key="11">
    <source>
        <dbReference type="ARBA" id="ARBA00049393"/>
    </source>
</evidence>
<comment type="catalytic activity">
    <reaction evidence="9 12">
        <text>cytidine(4) in tRNA(Pro) + S-adenosyl-L-methionine = 2'-O-methylcytidine(4) in tRNA(Pro) + S-adenosyl-L-homocysteine + H(+)</text>
        <dbReference type="Rhea" id="RHEA:32767"/>
        <dbReference type="Rhea" id="RHEA-COMP:10397"/>
        <dbReference type="Rhea" id="RHEA-COMP:10398"/>
        <dbReference type="ChEBI" id="CHEBI:15378"/>
        <dbReference type="ChEBI" id="CHEBI:57856"/>
        <dbReference type="ChEBI" id="CHEBI:59789"/>
        <dbReference type="ChEBI" id="CHEBI:74495"/>
        <dbReference type="ChEBI" id="CHEBI:82748"/>
        <dbReference type="EC" id="2.1.1.225"/>
    </reaction>
</comment>
<proteinExistence type="inferred from homology"/>
<dbReference type="SUPFAM" id="SSF53335">
    <property type="entry name" value="S-adenosyl-L-methionine-dependent methyltransferases"/>
    <property type="match status" value="1"/>
</dbReference>
<dbReference type="Pfam" id="PF05253">
    <property type="entry name" value="zf-U11-48K"/>
    <property type="match status" value="1"/>
</dbReference>
<dbReference type="OrthoDB" id="258806at2759"/>
<evidence type="ECO:0000256" key="9">
    <source>
        <dbReference type="ARBA" id="ARBA00048165"/>
    </source>
</evidence>
<keyword evidence="3 12" id="KW-0808">Transferase</keyword>
<keyword evidence="6 12" id="KW-0479">Metal-binding</keyword>
<dbReference type="InterPro" id="IPR039044">
    <property type="entry name" value="Trm13"/>
</dbReference>
<evidence type="ECO:0000256" key="6">
    <source>
        <dbReference type="ARBA" id="ARBA00022723"/>
    </source>
</evidence>
<dbReference type="OMA" id="ACKIWIN"/>
<comment type="function">
    <text evidence="12">tRNA methylase which 2'-O-methylates cytidine(4) in tRNA(Pro) and tRNA(Gly)(GCC), and adenosine(4) in tRNA(His).</text>
</comment>
<dbReference type="GO" id="GO:0030488">
    <property type="term" value="P:tRNA methylation"/>
    <property type="evidence" value="ECO:0007669"/>
    <property type="project" value="InterPro"/>
</dbReference>
<dbReference type="EC" id="2.1.1.225" evidence="12"/>
<keyword evidence="5 12" id="KW-0819">tRNA processing</keyword>
<evidence type="ECO:0000256" key="1">
    <source>
        <dbReference type="ARBA" id="ARBA00005265"/>
    </source>
</evidence>
<keyword evidence="8 12" id="KW-0862">Zinc</keyword>
<comment type="similarity">
    <text evidence="1 12">Belongs to the methyltransferase TRM13 family.</text>
</comment>
<comment type="catalytic activity">
    <reaction evidence="10 12">
        <text>cytidine(4) in tRNA(Gly)(GCC) + S-adenosyl-L-methionine = 2'-O-methylcytidine(4) in tRNA(Gly)(GCC) + S-adenosyl-L-homocysteine + H(+)</text>
        <dbReference type="Rhea" id="RHEA:43192"/>
        <dbReference type="Rhea" id="RHEA-COMP:10399"/>
        <dbReference type="Rhea" id="RHEA-COMP:10400"/>
        <dbReference type="ChEBI" id="CHEBI:15378"/>
        <dbReference type="ChEBI" id="CHEBI:57856"/>
        <dbReference type="ChEBI" id="CHEBI:59789"/>
        <dbReference type="ChEBI" id="CHEBI:74495"/>
        <dbReference type="ChEBI" id="CHEBI:82748"/>
        <dbReference type="EC" id="2.1.1.225"/>
    </reaction>
</comment>
<evidence type="ECO:0000256" key="5">
    <source>
        <dbReference type="ARBA" id="ARBA00022694"/>
    </source>
</evidence>
<evidence type="ECO:0000256" key="2">
    <source>
        <dbReference type="ARBA" id="ARBA00022603"/>
    </source>
</evidence>
<dbReference type="InterPro" id="IPR021721">
    <property type="entry name" value="Znf_CCCH-type_TRM13"/>
</dbReference>
<dbReference type="Proteomes" id="UP000243459">
    <property type="component" value="Chromosome 2"/>
</dbReference>
<protein>
    <recommendedName>
        <fullName evidence="12">tRNA:m(4)X modification enzyme TRM13</fullName>
        <ecNumber evidence="12">2.1.1.225</ecNumber>
    </recommendedName>
</protein>
<evidence type="ECO:0000256" key="10">
    <source>
        <dbReference type="ARBA" id="ARBA00048635"/>
    </source>
</evidence>
<dbReference type="Pfam" id="PF05206">
    <property type="entry name" value="TRM13"/>
    <property type="match status" value="1"/>
</dbReference>
<dbReference type="PANTHER" id="PTHR12998:SF0">
    <property type="entry name" value="TRNA:M(4)X MODIFICATION ENZYME TRM13 HOMOLOG"/>
    <property type="match status" value="1"/>
</dbReference>
<reference evidence="15" key="1">
    <citation type="journal article" date="2017" name="Nat. Commun.">
        <title>The asparagus genome sheds light on the origin and evolution of a young Y chromosome.</title>
        <authorList>
            <person name="Harkess A."/>
            <person name="Zhou J."/>
            <person name="Xu C."/>
            <person name="Bowers J.E."/>
            <person name="Van der Hulst R."/>
            <person name="Ayyampalayam S."/>
            <person name="Mercati F."/>
            <person name="Riccardi P."/>
            <person name="McKain M.R."/>
            <person name="Kakrana A."/>
            <person name="Tang H."/>
            <person name="Ray J."/>
            <person name="Groenendijk J."/>
            <person name="Arikit S."/>
            <person name="Mathioni S.M."/>
            <person name="Nakano M."/>
            <person name="Shan H."/>
            <person name="Telgmann-Rauber A."/>
            <person name="Kanno A."/>
            <person name="Yue Z."/>
            <person name="Chen H."/>
            <person name="Li W."/>
            <person name="Chen Y."/>
            <person name="Xu X."/>
            <person name="Zhang Y."/>
            <person name="Luo S."/>
            <person name="Chen H."/>
            <person name="Gao J."/>
            <person name="Mao Z."/>
            <person name="Pires J.C."/>
            <person name="Luo M."/>
            <person name="Kudrna D."/>
            <person name="Wing R.A."/>
            <person name="Meyers B.C."/>
            <person name="Yi K."/>
            <person name="Kong H."/>
            <person name="Lavrijsen P."/>
            <person name="Sunseri F."/>
            <person name="Falavigna A."/>
            <person name="Ye Y."/>
            <person name="Leebens-Mack J.H."/>
            <person name="Chen G."/>
        </authorList>
    </citation>
    <scope>NUCLEOTIDE SEQUENCE [LARGE SCALE GENOMIC DNA]</scope>
    <source>
        <strain evidence="15">cv. DH0086</strain>
    </source>
</reference>